<evidence type="ECO:0000313" key="3">
    <source>
        <dbReference type="Proteomes" id="UP000249739"/>
    </source>
</evidence>
<sequence length="167" mass="18556">MSQWIMTQGIAKYWRLALIASLLLFVASMGTYVSGQYRIGRLDLLVGRYSSPVTDFALANSKARTGSMEADLLESCKQSQIGTWLQTTDALKFKDPVSGNRIMVELEAGRDYIDINGREISACVVDEIENRQFDIGSMTNMWATCLLIISLITGAAAYLGRRQGMRL</sequence>
<name>A0A2W5FGG6_9BACT</name>
<proteinExistence type="predicted"/>
<comment type="caution">
    <text evidence="2">The sequence shown here is derived from an EMBL/GenBank/DDBJ whole genome shotgun (WGS) entry which is preliminary data.</text>
</comment>
<dbReference type="AlphaFoldDB" id="A0A2W5FGG6"/>
<gene>
    <name evidence="2" type="ORF">DI586_08215</name>
</gene>
<organism evidence="2 3">
    <name type="scientific">Micavibrio aeruginosavorus</name>
    <dbReference type="NCBI Taxonomy" id="349221"/>
    <lineage>
        <taxon>Bacteria</taxon>
        <taxon>Pseudomonadati</taxon>
        <taxon>Bdellovibrionota</taxon>
        <taxon>Bdellovibrionia</taxon>
        <taxon>Bdellovibrionales</taxon>
        <taxon>Pseudobdellovibrionaceae</taxon>
        <taxon>Micavibrio</taxon>
    </lineage>
</organism>
<reference evidence="2 3" key="1">
    <citation type="submission" date="2017-08" db="EMBL/GenBank/DDBJ databases">
        <title>Infants hospitalized years apart are colonized by the same room-sourced microbial strains.</title>
        <authorList>
            <person name="Brooks B."/>
            <person name="Olm M.R."/>
            <person name="Firek B.A."/>
            <person name="Baker R."/>
            <person name="Thomas B.C."/>
            <person name="Morowitz M.J."/>
            <person name="Banfield J.F."/>
        </authorList>
    </citation>
    <scope>NUCLEOTIDE SEQUENCE [LARGE SCALE GENOMIC DNA]</scope>
    <source>
        <strain evidence="2">S2_006_000_R2_64</strain>
    </source>
</reference>
<keyword evidence="1" id="KW-0472">Membrane</keyword>
<keyword evidence="1" id="KW-1133">Transmembrane helix</keyword>
<evidence type="ECO:0000256" key="1">
    <source>
        <dbReference type="SAM" id="Phobius"/>
    </source>
</evidence>
<protein>
    <submittedName>
        <fullName evidence="2">Uncharacterized protein</fullName>
    </submittedName>
</protein>
<keyword evidence="1" id="KW-0812">Transmembrane</keyword>
<evidence type="ECO:0000313" key="2">
    <source>
        <dbReference type="EMBL" id="PZP55011.1"/>
    </source>
</evidence>
<accession>A0A2W5FGG6</accession>
<dbReference type="EMBL" id="QFOT01000095">
    <property type="protein sequence ID" value="PZP55011.1"/>
    <property type="molecule type" value="Genomic_DNA"/>
</dbReference>
<feature type="transmembrane region" description="Helical" evidence="1">
    <location>
        <begin position="141"/>
        <end position="160"/>
    </location>
</feature>
<dbReference type="Proteomes" id="UP000249739">
    <property type="component" value="Unassembled WGS sequence"/>
</dbReference>